<comment type="caution">
    <text evidence="1">The sequence shown here is derived from an EMBL/GenBank/DDBJ whole genome shotgun (WGS) entry which is preliminary data.</text>
</comment>
<evidence type="ECO:0000313" key="2">
    <source>
        <dbReference type="Proteomes" id="UP000005297"/>
    </source>
</evidence>
<keyword evidence="2" id="KW-1185">Reference proteome</keyword>
<dbReference type="Proteomes" id="UP000005297">
    <property type="component" value="Unassembled WGS sequence"/>
</dbReference>
<gene>
    <name evidence="1" type="ORF">SPV1_03573</name>
</gene>
<organism evidence="1 2">
    <name type="scientific">Mariprofundus ferrooxydans PV-1</name>
    <dbReference type="NCBI Taxonomy" id="314345"/>
    <lineage>
        <taxon>Bacteria</taxon>
        <taxon>Pseudomonadati</taxon>
        <taxon>Pseudomonadota</taxon>
        <taxon>Candidatius Mariprofundia</taxon>
        <taxon>Mariprofundales</taxon>
        <taxon>Mariprofundaceae</taxon>
        <taxon>Mariprofundus</taxon>
    </lineage>
</organism>
<sequence length="24" mass="2637">MFQHGRLMPDFIGQAAEKGIYAVG</sequence>
<dbReference type="EMBL" id="AATS01000001">
    <property type="protein sequence ID" value="EAU55865.1"/>
    <property type="molecule type" value="Genomic_DNA"/>
</dbReference>
<protein>
    <submittedName>
        <fullName evidence="1">Uncharacterized protein</fullName>
    </submittedName>
</protein>
<proteinExistence type="predicted"/>
<dbReference type="AlphaFoldDB" id="Q0F3S6"/>
<dbReference type="HOGENOM" id="CLU_3421051_0_0_0"/>
<reference evidence="1 2" key="1">
    <citation type="submission" date="2006-09" db="EMBL/GenBank/DDBJ databases">
        <authorList>
            <person name="Emerson D."/>
            <person name="Ferriera S."/>
            <person name="Johnson J."/>
            <person name="Kravitz S."/>
            <person name="Halpern A."/>
            <person name="Remington K."/>
            <person name="Beeson K."/>
            <person name="Tran B."/>
            <person name="Rogers Y.-H."/>
            <person name="Friedman R."/>
            <person name="Venter J.C."/>
        </authorList>
    </citation>
    <scope>NUCLEOTIDE SEQUENCE [LARGE SCALE GENOMIC DNA]</scope>
    <source>
        <strain evidence="1 2">PV-1</strain>
    </source>
</reference>
<dbReference type="InParanoid" id="Q0F3S6"/>
<accession>Q0F3S6</accession>
<evidence type="ECO:0000313" key="1">
    <source>
        <dbReference type="EMBL" id="EAU55865.1"/>
    </source>
</evidence>
<name>Q0F3S6_9PROT</name>